<evidence type="ECO:0000256" key="6">
    <source>
        <dbReference type="RuleBase" id="RU363032"/>
    </source>
</evidence>
<proteinExistence type="inferred from homology"/>
<accession>A0A927GRT5</accession>
<dbReference type="InterPro" id="IPR000515">
    <property type="entry name" value="MetI-like"/>
</dbReference>
<dbReference type="RefSeq" id="WP_190916197.1">
    <property type="nucleotide sequence ID" value="NZ_JACXIZ010000013.1"/>
</dbReference>
<feature type="transmembrane region" description="Helical" evidence="6">
    <location>
        <begin position="135"/>
        <end position="158"/>
    </location>
</feature>
<feature type="region of interest" description="Disordered" evidence="7">
    <location>
        <begin position="1"/>
        <end position="20"/>
    </location>
</feature>
<keyword evidence="5 6" id="KW-0472">Membrane</keyword>
<dbReference type="Pfam" id="PF00528">
    <property type="entry name" value="BPD_transp_1"/>
    <property type="match status" value="1"/>
</dbReference>
<reference evidence="9" key="1">
    <citation type="submission" date="2020-09" db="EMBL/GenBank/DDBJ databases">
        <title>A novel bacterium of genus Paenibacillus, isolated from South China Sea.</title>
        <authorList>
            <person name="Huang H."/>
            <person name="Mo K."/>
            <person name="Hu Y."/>
        </authorList>
    </citation>
    <scope>NUCLEOTIDE SEQUENCE</scope>
    <source>
        <strain evidence="9">IB182496</strain>
    </source>
</reference>
<dbReference type="GO" id="GO:0005886">
    <property type="term" value="C:plasma membrane"/>
    <property type="evidence" value="ECO:0007669"/>
    <property type="project" value="UniProtKB-SubCell"/>
</dbReference>
<dbReference type="CDD" id="cd06261">
    <property type="entry name" value="TM_PBP2"/>
    <property type="match status" value="1"/>
</dbReference>
<dbReference type="PROSITE" id="PS50928">
    <property type="entry name" value="ABC_TM1"/>
    <property type="match status" value="1"/>
</dbReference>
<evidence type="ECO:0000259" key="8">
    <source>
        <dbReference type="PROSITE" id="PS50928"/>
    </source>
</evidence>
<protein>
    <submittedName>
        <fullName evidence="9">Sugar ABC transporter permease</fullName>
    </submittedName>
</protein>
<dbReference type="PANTHER" id="PTHR43496:SF1">
    <property type="entry name" value="POLYGALACTURONAN_RHAMNOGALACTURONAN TRANSPORT SYSTEM PERMEASE PROTEIN YTEP"/>
    <property type="match status" value="1"/>
</dbReference>
<dbReference type="PANTHER" id="PTHR43496">
    <property type="entry name" value="PROTEIN LPLB"/>
    <property type="match status" value="1"/>
</dbReference>
<keyword evidence="3 6" id="KW-0812">Transmembrane</keyword>
<feature type="transmembrane region" description="Helical" evidence="6">
    <location>
        <begin position="239"/>
        <end position="256"/>
    </location>
</feature>
<evidence type="ECO:0000256" key="3">
    <source>
        <dbReference type="ARBA" id="ARBA00022692"/>
    </source>
</evidence>
<sequence length="326" mass="37141">MTGRTFRASGRAARLPAEADSRKARRRRRLRQIRLDYWLYVMLIPGVLYFVIFKYLPMWGVLLAFKDYQPFIGFAGSPWVGFKHFERFFTDPSFGLLFRNTFIIAAMNLAFFFPVPIVVALMLNEMRLALFKRIAQTFIYVPHFFSWVVIAGITYIMLTTEGGIVNEAIAGAGGDKVNFLMSESWFRPLIVLQMIWKEAGWGTIIFLAALSGVDPSLYEAARIDGANRWRQMMHVTLPAIRSTIVILLILRLGNFLDLGFEQIYLMLNAMNRDVGEIFDTYIYTNGIQRGLFSYTTAVGLFNAAIGLLLIVAANKIAKRFGEEGVF</sequence>
<keyword evidence="2 6" id="KW-0813">Transport</keyword>
<comment type="subcellular location">
    <subcellularLocation>
        <location evidence="6">Cell membrane</location>
        <topology evidence="6">Multi-pass membrane protein</topology>
    </subcellularLocation>
    <subcellularLocation>
        <location evidence="1">Membrane</location>
        <topology evidence="1">Multi-pass membrane protein</topology>
    </subcellularLocation>
</comment>
<feature type="domain" description="ABC transmembrane type-1" evidence="8">
    <location>
        <begin position="98"/>
        <end position="313"/>
    </location>
</feature>
<feature type="transmembrane region" description="Helical" evidence="6">
    <location>
        <begin position="199"/>
        <end position="218"/>
    </location>
</feature>
<evidence type="ECO:0000313" key="10">
    <source>
        <dbReference type="Proteomes" id="UP000621560"/>
    </source>
</evidence>
<evidence type="ECO:0000256" key="1">
    <source>
        <dbReference type="ARBA" id="ARBA00004141"/>
    </source>
</evidence>
<feature type="transmembrane region" description="Helical" evidence="6">
    <location>
        <begin position="102"/>
        <end position="123"/>
    </location>
</feature>
<feature type="transmembrane region" description="Helical" evidence="6">
    <location>
        <begin position="35"/>
        <end position="56"/>
    </location>
</feature>
<comment type="similarity">
    <text evidence="6">Belongs to the binding-protein-dependent transport system permease family.</text>
</comment>
<comment type="caution">
    <text evidence="9">The sequence shown here is derived from an EMBL/GenBank/DDBJ whole genome shotgun (WGS) entry which is preliminary data.</text>
</comment>
<evidence type="ECO:0000256" key="2">
    <source>
        <dbReference type="ARBA" id="ARBA00022448"/>
    </source>
</evidence>
<evidence type="ECO:0000256" key="7">
    <source>
        <dbReference type="SAM" id="MobiDB-lite"/>
    </source>
</evidence>
<evidence type="ECO:0000313" key="9">
    <source>
        <dbReference type="EMBL" id="MBD2845012.1"/>
    </source>
</evidence>
<dbReference type="InterPro" id="IPR035906">
    <property type="entry name" value="MetI-like_sf"/>
</dbReference>
<dbReference type="GO" id="GO:0055085">
    <property type="term" value="P:transmembrane transport"/>
    <property type="evidence" value="ECO:0007669"/>
    <property type="project" value="InterPro"/>
</dbReference>
<keyword evidence="10" id="KW-1185">Reference proteome</keyword>
<organism evidence="9 10">
    <name type="scientific">Paenibacillus sabuli</name>
    <dbReference type="NCBI Taxonomy" id="2772509"/>
    <lineage>
        <taxon>Bacteria</taxon>
        <taxon>Bacillati</taxon>
        <taxon>Bacillota</taxon>
        <taxon>Bacilli</taxon>
        <taxon>Bacillales</taxon>
        <taxon>Paenibacillaceae</taxon>
        <taxon>Paenibacillus</taxon>
    </lineage>
</organism>
<dbReference type="Gene3D" id="1.10.3720.10">
    <property type="entry name" value="MetI-like"/>
    <property type="match status" value="1"/>
</dbReference>
<feature type="transmembrane region" description="Helical" evidence="6">
    <location>
        <begin position="291"/>
        <end position="313"/>
    </location>
</feature>
<keyword evidence="4 6" id="KW-1133">Transmembrane helix</keyword>
<dbReference type="EMBL" id="JACXIZ010000013">
    <property type="protein sequence ID" value="MBD2845012.1"/>
    <property type="molecule type" value="Genomic_DNA"/>
</dbReference>
<dbReference type="SUPFAM" id="SSF161098">
    <property type="entry name" value="MetI-like"/>
    <property type="match status" value="1"/>
</dbReference>
<name>A0A927GRT5_9BACL</name>
<gene>
    <name evidence="9" type="ORF">IDH44_07405</name>
</gene>
<dbReference type="Proteomes" id="UP000621560">
    <property type="component" value="Unassembled WGS sequence"/>
</dbReference>
<evidence type="ECO:0000256" key="4">
    <source>
        <dbReference type="ARBA" id="ARBA00022989"/>
    </source>
</evidence>
<dbReference type="AlphaFoldDB" id="A0A927GRT5"/>
<evidence type="ECO:0000256" key="5">
    <source>
        <dbReference type="ARBA" id="ARBA00023136"/>
    </source>
</evidence>